<sequence length="211" mass="22228">MIVVADAEVREHDATLLPTTSFEVRAGEAVVVRGANGAGKSTLLRVLAGMRVPSGGRVSIGGLAPHARDRRVRRLVAAMIGLPPMAADLTVRDHVRLVAVTWSSARGESGSERIADEVLDELGLAALAARFPHELSSGQTQLFGLALLLARPCEVLLLDEPEQRLDADRIGTVIDAVERRRAAGAAVVVTTHSDALEAGIGGRTLWLRGAA</sequence>
<evidence type="ECO:0000259" key="3">
    <source>
        <dbReference type="PROSITE" id="PS50893"/>
    </source>
</evidence>
<gene>
    <name evidence="4" type="ORF">NS354_02335</name>
</gene>
<keyword evidence="1" id="KW-0547">Nucleotide-binding</keyword>
<keyword evidence="2" id="KW-0067">ATP-binding</keyword>
<dbReference type="PANTHER" id="PTHR43158">
    <property type="entry name" value="SKFA PEPTIDE EXPORT ATP-BINDING PROTEIN SKFE"/>
    <property type="match status" value="1"/>
</dbReference>
<dbReference type="GO" id="GO:0016887">
    <property type="term" value="F:ATP hydrolysis activity"/>
    <property type="evidence" value="ECO:0007669"/>
    <property type="project" value="InterPro"/>
</dbReference>
<evidence type="ECO:0000313" key="5">
    <source>
        <dbReference type="Proteomes" id="UP000070810"/>
    </source>
</evidence>
<feature type="domain" description="ABC transporter" evidence="3">
    <location>
        <begin position="2"/>
        <end position="211"/>
    </location>
</feature>
<dbReference type="AlphaFoldDB" id="A0A147EQY9"/>
<dbReference type="PROSITE" id="PS50893">
    <property type="entry name" value="ABC_TRANSPORTER_2"/>
    <property type="match status" value="1"/>
</dbReference>
<dbReference type="EMBL" id="LDRK01000011">
    <property type="protein sequence ID" value="KTR86986.1"/>
    <property type="molecule type" value="Genomic_DNA"/>
</dbReference>
<name>A0A147EQY9_9MICO</name>
<dbReference type="InterPro" id="IPR003593">
    <property type="entry name" value="AAA+_ATPase"/>
</dbReference>
<dbReference type="PATRIC" id="fig|1079994.3.peg.257"/>
<dbReference type="OrthoDB" id="6198786at2"/>
<dbReference type="Pfam" id="PF00005">
    <property type="entry name" value="ABC_tran"/>
    <property type="match status" value="1"/>
</dbReference>
<protein>
    <submittedName>
        <fullName evidence="4">Multidrug ABC transporter ATPase</fullName>
    </submittedName>
</protein>
<dbReference type="Gene3D" id="3.40.50.300">
    <property type="entry name" value="P-loop containing nucleotide triphosphate hydrolases"/>
    <property type="match status" value="1"/>
</dbReference>
<proteinExistence type="predicted"/>
<keyword evidence="5" id="KW-1185">Reference proteome</keyword>
<evidence type="ECO:0000256" key="2">
    <source>
        <dbReference type="ARBA" id="ARBA00022840"/>
    </source>
</evidence>
<reference evidence="4 5" key="1">
    <citation type="journal article" date="2016" name="Front. Microbiol.">
        <title>Genomic Resource of Rice Seed Associated Bacteria.</title>
        <authorList>
            <person name="Midha S."/>
            <person name="Bansal K."/>
            <person name="Sharma S."/>
            <person name="Kumar N."/>
            <person name="Patil P.P."/>
            <person name="Chaudhry V."/>
            <person name="Patil P.B."/>
        </authorList>
    </citation>
    <scope>NUCLEOTIDE SEQUENCE [LARGE SCALE GENOMIC DNA]</scope>
    <source>
        <strain evidence="4 5">NS354</strain>
    </source>
</reference>
<comment type="caution">
    <text evidence="4">The sequence shown here is derived from an EMBL/GenBank/DDBJ whole genome shotgun (WGS) entry which is preliminary data.</text>
</comment>
<evidence type="ECO:0000313" key="4">
    <source>
        <dbReference type="EMBL" id="KTR86986.1"/>
    </source>
</evidence>
<dbReference type="RefSeq" id="WP_058593003.1">
    <property type="nucleotide sequence ID" value="NZ_LDRK01000011.1"/>
</dbReference>
<organism evidence="4 5">
    <name type="scientific">Leucobacter chromiiresistens</name>
    <dbReference type="NCBI Taxonomy" id="1079994"/>
    <lineage>
        <taxon>Bacteria</taxon>
        <taxon>Bacillati</taxon>
        <taxon>Actinomycetota</taxon>
        <taxon>Actinomycetes</taxon>
        <taxon>Micrococcales</taxon>
        <taxon>Microbacteriaceae</taxon>
        <taxon>Leucobacter</taxon>
    </lineage>
</organism>
<dbReference type="InterPro" id="IPR003439">
    <property type="entry name" value="ABC_transporter-like_ATP-bd"/>
</dbReference>
<evidence type="ECO:0000256" key="1">
    <source>
        <dbReference type="ARBA" id="ARBA00022741"/>
    </source>
</evidence>
<accession>A0A147EQY9</accession>
<dbReference type="InterPro" id="IPR027417">
    <property type="entry name" value="P-loop_NTPase"/>
</dbReference>
<dbReference type="SUPFAM" id="SSF52540">
    <property type="entry name" value="P-loop containing nucleoside triphosphate hydrolases"/>
    <property type="match status" value="1"/>
</dbReference>
<dbReference type="Proteomes" id="UP000070810">
    <property type="component" value="Unassembled WGS sequence"/>
</dbReference>
<dbReference type="GO" id="GO:0005524">
    <property type="term" value="F:ATP binding"/>
    <property type="evidence" value="ECO:0007669"/>
    <property type="project" value="UniProtKB-KW"/>
</dbReference>
<dbReference type="PANTHER" id="PTHR43158:SF2">
    <property type="entry name" value="SKFA PEPTIDE EXPORT ATP-BINDING PROTEIN SKFE"/>
    <property type="match status" value="1"/>
</dbReference>
<dbReference type="SMART" id="SM00382">
    <property type="entry name" value="AAA"/>
    <property type="match status" value="1"/>
</dbReference>